<dbReference type="SUPFAM" id="SSF55781">
    <property type="entry name" value="GAF domain-like"/>
    <property type="match status" value="2"/>
</dbReference>
<comment type="catalytic activity">
    <reaction evidence="1">
        <text>ATP + protein L-histidine = ADP + protein N-phospho-L-histidine.</text>
        <dbReference type="EC" id="2.7.13.3"/>
    </reaction>
</comment>
<dbReference type="Gene3D" id="3.30.565.10">
    <property type="entry name" value="Histidine kinase-like ATPase, C-terminal domain"/>
    <property type="match status" value="1"/>
</dbReference>
<dbReference type="SMART" id="SM00387">
    <property type="entry name" value="HATPase_c"/>
    <property type="match status" value="1"/>
</dbReference>
<dbReference type="SUPFAM" id="SSF47384">
    <property type="entry name" value="Homodimeric domain of signal transducing histidine kinase"/>
    <property type="match status" value="1"/>
</dbReference>
<dbReference type="Gene3D" id="3.30.450.20">
    <property type="entry name" value="PAS domain"/>
    <property type="match status" value="1"/>
</dbReference>
<dbReference type="InterPro" id="IPR004358">
    <property type="entry name" value="Sig_transdc_His_kin-like_C"/>
</dbReference>
<dbReference type="PANTHER" id="PTHR43065:SF10">
    <property type="entry name" value="PEROXIDE STRESS-ACTIVATED HISTIDINE KINASE MAK3"/>
    <property type="match status" value="1"/>
</dbReference>
<dbReference type="PRINTS" id="PR00344">
    <property type="entry name" value="BCTRLSENSOR"/>
</dbReference>
<sequence length="682" mass="76458">MDANNPVNISSVLYEMTRLAQSSTLVEKNLLYIIESISKLFNFPHLLFAYYDTTSKKLVTQFVLGFTEEDSRQIISTELDVDPSFFSVSSVKVPVDPIAYFKTVRAGPETHFFSNPEAVAMLAKNSFDNYFVMPMMAFGRLMGVIIAFKKDGHGLSEASLQSLSVLVQIATLMSENINLKIAENQKITKMATLYEISQQTKNILKPADALSSLVDVVKSLIDYNICALYIMNHETNELALKEYRGNDPSFLGSDIPIGLGPIGETAQSKTSLLSHHGIYKSFLVVPVIVDENLVGVIAIGSYKSYAYNDDDKITVKILASQIASIDNLFLTLINIRTYTDSIIESMPLGIVTIDMSGNINIINQTAKLYLNLTRFGQQEIVGRNFAEIIDKDSTIVGILNDSLSKGFVFENFEIYNKKNKMTFEITTFQFKNSEGARLGIAMFIRDISKMRQMEEHIRRTDRLSAVGELASGIAHEIRNPLTGIKMMIQIIDKEIEKRDAQRNPYTRAILDEINRLDNIISNLLNFARPSKPEFCDTPIVEVLESTLFILQSKIDSQNVTVIREYPDYPLMIKCDPSQIKQVIFNICQNAIQAMTNNSNKIIKISAREDDFNYLLAISDTGCGIPSDYYNQIFNPFFTTKDNGTGLGLSIVHRILEEHGASIVVDSEMGRGSTFTIKLPKAR</sequence>
<keyword evidence="4" id="KW-0808">Transferase</keyword>
<keyword evidence="5" id="KW-0547">Nucleotide-binding</keyword>
<evidence type="ECO:0000256" key="7">
    <source>
        <dbReference type="ARBA" id="ARBA00022840"/>
    </source>
</evidence>
<evidence type="ECO:0000256" key="2">
    <source>
        <dbReference type="ARBA" id="ARBA00012438"/>
    </source>
</evidence>
<keyword evidence="7" id="KW-0067">ATP-binding</keyword>
<dbReference type="InterPro" id="IPR005467">
    <property type="entry name" value="His_kinase_dom"/>
</dbReference>
<accession>A0A1F7WKI9</accession>
<reference evidence="10 11" key="1">
    <citation type="journal article" date="2016" name="Nat. Commun.">
        <title>Thousands of microbial genomes shed light on interconnected biogeochemical processes in an aquifer system.</title>
        <authorList>
            <person name="Anantharaman K."/>
            <person name="Brown C.T."/>
            <person name="Hug L.A."/>
            <person name="Sharon I."/>
            <person name="Castelle C.J."/>
            <person name="Probst A.J."/>
            <person name="Thomas B.C."/>
            <person name="Singh A."/>
            <person name="Wilkins M.J."/>
            <person name="Karaoz U."/>
            <person name="Brodie E.L."/>
            <person name="Williams K.H."/>
            <person name="Hubbard S.S."/>
            <person name="Banfield J.F."/>
        </authorList>
    </citation>
    <scope>NUCLEOTIDE SEQUENCE [LARGE SCALE GENOMIC DNA]</scope>
</reference>
<dbReference type="Proteomes" id="UP000178735">
    <property type="component" value="Unassembled WGS sequence"/>
</dbReference>
<dbReference type="CDD" id="cd00082">
    <property type="entry name" value="HisKA"/>
    <property type="match status" value="1"/>
</dbReference>
<evidence type="ECO:0000256" key="5">
    <source>
        <dbReference type="ARBA" id="ARBA00022741"/>
    </source>
</evidence>
<dbReference type="InterPro" id="IPR035965">
    <property type="entry name" value="PAS-like_dom_sf"/>
</dbReference>
<keyword evidence="3" id="KW-0597">Phosphoprotein</keyword>
<dbReference type="InterPro" id="IPR003594">
    <property type="entry name" value="HATPase_dom"/>
</dbReference>
<evidence type="ECO:0000256" key="3">
    <source>
        <dbReference type="ARBA" id="ARBA00022553"/>
    </source>
</evidence>
<keyword evidence="8" id="KW-0902">Two-component regulatory system</keyword>
<evidence type="ECO:0000256" key="1">
    <source>
        <dbReference type="ARBA" id="ARBA00000085"/>
    </source>
</evidence>
<dbReference type="SUPFAM" id="SSF55785">
    <property type="entry name" value="PYP-like sensor domain (PAS domain)"/>
    <property type="match status" value="1"/>
</dbReference>
<dbReference type="GO" id="GO:0005524">
    <property type="term" value="F:ATP binding"/>
    <property type="evidence" value="ECO:0007669"/>
    <property type="project" value="UniProtKB-KW"/>
</dbReference>
<evidence type="ECO:0000313" key="10">
    <source>
        <dbReference type="EMBL" id="OGM03362.1"/>
    </source>
</evidence>
<dbReference type="Gene3D" id="3.30.450.40">
    <property type="match status" value="2"/>
</dbReference>
<dbReference type="EMBL" id="MGFH01000170">
    <property type="protein sequence ID" value="OGM03362.1"/>
    <property type="molecule type" value="Genomic_DNA"/>
</dbReference>
<dbReference type="EC" id="2.7.13.3" evidence="2"/>
<dbReference type="AlphaFoldDB" id="A0A1F7WKI9"/>
<dbReference type="CDD" id="cd00130">
    <property type="entry name" value="PAS"/>
    <property type="match status" value="1"/>
</dbReference>
<dbReference type="GO" id="GO:0000155">
    <property type="term" value="F:phosphorelay sensor kinase activity"/>
    <property type="evidence" value="ECO:0007669"/>
    <property type="project" value="InterPro"/>
</dbReference>
<keyword evidence="6" id="KW-0418">Kinase</keyword>
<evidence type="ECO:0000256" key="4">
    <source>
        <dbReference type="ARBA" id="ARBA00022679"/>
    </source>
</evidence>
<dbReference type="InterPro" id="IPR036890">
    <property type="entry name" value="HATPase_C_sf"/>
</dbReference>
<evidence type="ECO:0000313" key="11">
    <source>
        <dbReference type="Proteomes" id="UP000178735"/>
    </source>
</evidence>
<dbReference type="PROSITE" id="PS50109">
    <property type="entry name" value="HIS_KIN"/>
    <property type="match status" value="1"/>
</dbReference>
<dbReference type="InterPro" id="IPR036097">
    <property type="entry name" value="HisK_dim/P_sf"/>
</dbReference>
<name>A0A1F7WKI9_9BACT</name>
<dbReference type="STRING" id="1817813.A2008_13085"/>
<dbReference type="SMART" id="SM00091">
    <property type="entry name" value="PAS"/>
    <property type="match status" value="1"/>
</dbReference>
<evidence type="ECO:0000259" key="9">
    <source>
        <dbReference type="PROSITE" id="PS50109"/>
    </source>
</evidence>
<dbReference type="SMART" id="SM00388">
    <property type="entry name" value="HisKA"/>
    <property type="match status" value="1"/>
</dbReference>
<gene>
    <name evidence="10" type="ORF">A2008_13085</name>
</gene>
<organism evidence="10 11">
    <name type="scientific">Candidatus Wallbacteria bacterium GWC2_49_35</name>
    <dbReference type="NCBI Taxonomy" id="1817813"/>
    <lineage>
        <taxon>Bacteria</taxon>
        <taxon>Candidatus Walliibacteriota</taxon>
    </lineage>
</organism>
<dbReference type="NCBIfam" id="TIGR00229">
    <property type="entry name" value="sensory_box"/>
    <property type="match status" value="1"/>
</dbReference>
<feature type="domain" description="Histidine kinase" evidence="9">
    <location>
        <begin position="472"/>
        <end position="682"/>
    </location>
</feature>
<evidence type="ECO:0000256" key="8">
    <source>
        <dbReference type="ARBA" id="ARBA00023012"/>
    </source>
</evidence>
<proteinExistence type="predicted"/>
<evidence type="ECO:0000256" key="6">
    <source>
        <dbReference type="ARBA" id="ARBA00022777"/>
    </source>
</evidence>
<dbReference type="InterPro" id="IPR029016">
    <property type="entry name" value="GAF-like_dom_sf"/>
</dbReference>
<dbReference type="Pfam" id="PF00512">
    <property type="entry name" value="HisKA"/>
    <property type="match status" value="1"/>
</dbReference>
<dbReference type="InterPro" id="IPR003661">
    <property type="entry name" value="HisK_dim/P_dom"/>
</dbReference>
<dbReference type="SUPFAM" id="SSF55874">
    <property type="entry name" value="ATPase domain of HSP90 chaperone/DNA topoisomerase II/histidine kinase"/>
    <property type="match status" value="1"/>
</dbReference>
<dbReference type="Gene3D" id="1.10.287.130">
    <property type="match status" value="1"/>
</dbReference>
<dbReference type="SMART" id="SM00065">
    <property type="entry name" value="GAF"/>
    <property type="match status" value="2"/>
</dbReference>
<comment type="caution">
    <text evidence="10">The sequence shown here is derived from an EMBL/GenBank/DDBJ whole genome shotgun (WGS) entry which is preliminary data.</text>
</comment>
<dbReference type="Pfam" id="PF02518">
    <property type="entry name" value="HATPase_c"/>
    <property type="match status" value="1"/>
</dbReference>
<dbReference type="InterPro" id="IPR003018">
    <property type="entry name" value="GAF"/>
</dbReference>
<dbReference type="InterPro" id="IPR000014">
    <property type="entry name" value="PAS"/>
</dbReference>
<dbReference type="Pfam" id="PF13426">
    <property type="entry name" value="PAS_9"/>
    <property type="match status" value="1"/>
</dbReference>
<dbReference type="PANTHER" id="PTHR43065">
    <property type="entry name" value="SENSOR HISTIDINE KINASE"/>
    <property type="match status" value="1"/>
</dbReference>
<dbReference type="Pfam" id="PF13185">
    <property type="entry name" value="GAF_2"/>
    <property type="match status" value="1"/>
</dbReference>
<protein>
    <recommendedName>
        <fullName evidence="2">histidine kinase</fullName>
        <ecNumber evidence="2">2.7.13.3</ecNumber>
    </recommendedName>
</protein>